<dbReference type="Pfam" id="PF20167">
    <property type="entry name" value="Transposase_32"/>
    <property type="match status" value="1"/>
</dbReference>
<feature type="region of interest" description="Disordered" evidence="1">
    <location>
        <begin position="49"/>
        <end position="88"/>
    </location>
</feature>
<dbReference type="Proteomes" id="UP000053144">
    <property type="component" value="Chromosome 4"/>
</dbReference>
<feature type="region of interest" description="Disordered" evidence="1">
    <location>
        <begin position="219"/>
        <end position="242"/>
    </location>
</feature>
<dbReference type="AlphaFoldDB" id="A0A0L9UDG4"/>
<dbReference type="EMBL" id="CM003374">
    <property type="protein sequence ID" value="KOM40803.1"/>
    <property type="molecule type" value="Genomic_DNA"/>
</dbReference>
<sequence>MERNVGLIPLIAPEFERELGRRQWEQPTSYPAPTNIEVIWHPRLVPSESRPLPTKQIKGNKGETRHTPTTPEFERELGRRQWEQPTSYPAPTNIEVVKEFYTNARSFGGNHEITSYVKGKRIPYDAATINSFLGTVWTGEQCQFASAIEEEIDYEEVERTLCMQGGHFQRNRRDLPIHIRRSFLTSWQSVNTSSPPFEQPRKEINASYYTQYCMPDEEGVLVPGPQPPRAHRRHPQAAQQEQVEDAMTFRMRDMYMSLIESKLEALYRGDGGAGASGAVAMEEEDDDEDEEDDAEDEKDEEDDEDSDDSRG</sequence>
<proteinExistence type="predicted"/>
<accession>A0A0L9UDG4</accession>
<dbReference type="InterPro" id="IPR046796">
    <property type="entry name" value="Transposase_32_dom"/>
</dbReference>
<evidence type="ECO:0000313" key="3">
    <source>
        <dbReference type="EMBL" id="KOM40803.1"/>
    </source>
</evidence>
<evidence type="ECO:0000313" key="4">
    <source>
        <dbReference type="Proteomes" id="UP000053144"/>
    </source>
</evidence>
<feature type="compositionally biased region" description="Acidic residues" evidence="1">
    <location>
        <begin position="281"/>
        <end position="311"/>
    </location>
</feature>
<evidence type="ECO:0000259" key="2">
    <source>
        <dbReference type="Pfam" id="PF20167"/>
    </source>
</evidence>
<organism evidence="3 4">
    <name type="scientific">Phaseolus angularis</name>
    <name type="common">Azuki bean</name>
    <name type="synonym">Vigna angularis</name>
    <dbReference type="NCBI Taxonomy" id="3914"/>
    <lineage>
        <taxon>Eukaryota</taxon>
        <taxon>Viridiplantae</taxon>
        <taxon>Streptophyta</taxon>
        <taxon>Embryophyta</taxon>
        <taxon>Tracheophyta</taxon>
        <taxon>Spermatophyta</taxon>
        <taxon>Magnoliopsida</taxon>
        <taxon>eudicotyledons</taxon>
        <taxon>Gunneridae</taxon>
        <taxon>Pentapetalae</taxon>
        <taxon>rosids</taxon>
        <taxon>fabids</taxon>
        <taxon>Fabales</taxon>
        <taxon>Fabaceae</taxon>
        <taxon>Papilionoideae</taxon>
        <taxon>50 kb inversion clade</taxon>
        <taxon>NPAAA clade</taxon>
        <taxon>indigoferoid/millettioid clade</taxon>
        <taxon>Phaseoleae</taxon>
        <taxon>Vigna</taxon>
    </lineage>
</organism>
<feature type="region of interest" description="Disordered" evidence="1">
    <location>
        <begin position="268"/>
        <end position="311"/>
    </location>
</feature>
<reference evidence="4" key="1">
    <citation type="journal article" date="2015" name="Proc. Natl. Acad. Sci. U.S.A.">
        <title>Genome sequencing of adzuki bean (Vigna angularis) provides insight into high starch and low fat accumulation and domestication.</title>
        <authorList>
            <person name="Yang K."/>
            <person name="Tian Z."/>
            <person name="Chen C."/>
            <person name="Luo L."/>
            <person name="Zhao B."/>
            <person name="Wang Z."/>
            <person name="Yu L."/>
            <person name="Li Y."/>
            <person name="Sun Y."/>
            <person name="Li W."/>
            <person name="Chen Y."/>
            <person name="Li Y."/>
            <person name="Zhang Y."/>
            <person name="Ai D."/>
            <person name="Zhao J."/>
            <person name="Shang C."/>
            <person name="Ma Y."/>
            <person name="Wu B."/>
            <person name="Wang M."/>
            <person name="Gao L."/>
            <person name="Sun D."/>
            <person name="Zhang P."/>
            <person name="Guo F."/>
            <person name="Wang W."/>
            <person name="Li Y."/>
            <person name="Wang J."/>
            <person name="Varshney R.K."/>
            <person name="Wang J."/>
            <person name="Ling H.Q."/>
            <person name="Wan P."/>
        </authorList>
    </citation>
    <scope>NUCLEOTIDE SEQUENCE</scope>
    <source>
        <strain evidence="4">cv. Jingnong 6</strain>
    </source>
</reference>
<name>A0A0L9UDG4_PHAAN</name>
<feature type="domain" description="Putative plant transposon protein" evidence="2">
    <location>
        <begin position="79"/>
        <end position="185"/>
    </location>
</feature>
<feature type="compositionally biased region" description="Basic and acidic residues" evidence="1">
    <location>
        <begin position="60"/>
        <end position="82"/>
    </location>
</feature>
<protein>
    <recommendedName>
        <fullName evidence="2">Putative plant transposon protein domain-containing protein</fullName>
    </recommendedName>
</protein>
<evidence type="ECO:0000256" key="1">
    <source>
        <dbReference type="SAM" id="MobiDB-lite"/>
    </source>
</evidence>
<gene>
    <name evidence="3" type="ORF">LR48_Vigan04g100100</name>
</gene>
<dbReference type="Gramene" id="KOM40803">
    <property type="protein sequence ID" value="KOM40803"/>
    <property type="gene ID" value="LR48_Vigan04g100100"/>
</dbReference>